<name>A0AAW0YA13_CHEQU</name>
<evidence type="ECO:0000259" key="3">
    <source>
        <dbReference type="Pfam" id="PF20010"/>
    </source>
</evidence>
<proteinExistence type="predicted"/>
<comment type="caution">
    <text evidence="4">The sequence shown here is derived from an EMBL/GenBank/DDBJ whole genome shotgun (WGS) entry which is preliminary data.</text>
</comment>
<sequence>MGLGATYTSGGVYGFMAKPYPRPGQSSFGPVGGLEDEDGEGKTGPPGPPGPEGPPGPPGLEGPQGPPGPPGLPAQVTNDPQFIPVPGPPGPAGPPGPPGPPGSPTFTTPRKYGFGSSSRDGVFSSLPATPNLGVELTPSAPLSFTSRPAMLQAWSRHTRGTLAYVLDDDSLFIRASRGWREVTLGAVLAPQLTPTPPRPSTPTPINPNVETLPEELATDYSAGRTMWGEPMTTDNENEVWNLKELRLAALNEPWTGNLRGVSSADYACYRQARTAGLRGSFRARRCWDLGVMWWLAKVDSS</sequence>
<dbReference type="PANTHER" id="PTHR24637">
    <property type="entry name" value="COLLAGEN"/>
    <property type="match status" value="1"/>
</dbReference>
<feature type="compositionally biased region" description="Pro residues" evidence="1">
    <location>
        <begin position="193"/>
        <end position="205"/>
    </location>
</feature>
<dbReference type="EMBL" id="JARKIK010000011">
    <property type="protein sequence ID" value="KAK8748538.1"/>
    <property type="molecule type" value="Genomic_DNA"/>
</dbReference>
<dbReference type="AlphaFoldDB" id="A0AAW0YA13"/>
<evidence type="ECO:0000313" key="4">
    <source>
        <dbReference type="EMBL" id="KAK8748538.1"/>
    </source>
</evidence>
<feature type="domain" description="Collagen type XV/XVIII trimerization" evidence="3">
    <location>
        <begin position="144"/>
        <end position="187"/>
    </location>
</feature>
<reference evidence="4 5" key="1">
    <citation type="journal article" date="2024" name="BMC Genomics">
        <title>Genome assembly of redclaw crayfish (Cherax quadricarinatus) provides insights into its immune adaptation and hypoxia tolerance.</title>
        <authorList>
            <person name="Liu Z."/>
            <person name="Zheng J."/>
            <person name="Li H."/>
            <person name="Fang K."/>
            <person name="Wang S."/>
            <person name="He J."/>
            <person name="Zhou D."/>
            <person name="Weng S."/>
            <person name="Chi M."/>
            <person name="Gu Z."/>
            <person name="He J."/>
            <person name="Li F."/>
            <person name="Wang M."/>
        </authorList>
    </citation>
    <scope>NUCLEOTIDE SEQUENCE [LARGE SCALE GENOMIC DNA]</scope>
    <source>
        <strain evidence="4">ZL_2023a</strain>
    </source>
</reference>
<dbReference type="PANTHER" id="PTHR24637:SF377">
    <property type="entry name" value="COLLAGEN TYPE IX ALPHA 1 CHAIN"/>
    <property type="match status" value="1"/>
</dbReference>
<dbReference type="Gene3D" id="3.40.1620.70">
    <property type="match status" value="1"/>
</dbReference>
<dbReference type="Gene3D" id="3.10.100.10">
    <property type="entry name" value="Mannose-Binding Protein A, subunit A"/>
    <property type="match status" value="1"/>
</dbReference>
<dbReference type="InterPro" id="IPR016186">
    <property type="entry name" value="C-type_lectin-like/link_sf"/>
</dbReference>
<dbReference type="InterPro" id="IPR045463">
    <property type="entry name" value="XV/XVIII_trimerization_dom"/>
</dbReference>
<dbReference type="InterPro" id="IPR016187">
    <property type="entry name" value="CTDL_fold"/>
</dbReference>
<feature type="region of interest" description="Disordered" evidence="1">
    <location>
        <begin position="190"/>
        <end position="210"/>
    </location>
</feature>
<protein>
    <submittedName>
        <fullName evidence="4">Uncharacterized protein</fullName>
    </submittedName>
</protein>
<dbReference type="InterPro" id="IPR010515">
    <property type="entry name" value="Collagenase_NC10/endostatin"/>
</dbReference>
<evidence type="ECO:0000313" key="5">
    <source>
        <dbReference type="Proteomes" id="UP001445076"/>
    </source>
</evidence>
<accession>A0AAW0YA13</accession>
<keyword evidence="5" id="KW-1185">Reference proteome</keyword>
<dbReference type="Pfam" id="PF20010">
    <property type="entry name" value="Collagen_trimer"/>
    <property type="match status" value="1"/>
</dbReference>
<gene>
    <name evidence="4" type="ORF">OTU49_015842</name>
</gene>
<dbReference type="Pfam" id="PF06482">
    <property type="entry name" value="Endostatin"/>
    <property type="match status" value="1"/>
</dbReference>
<dbReference type="SUPFAM" id="SSF56436">
    <property type="entry name" value="C-type lectin-like"/>
    <property type="match status" value="1"/>
</dbReference>
<feature type="compositionally biased region" description="Pro residues" evidence="1">
    <location>
        <begin position="45"/>
        <end position="72"/>
    </location>
</feature>
<organism evidence="4 5">
    <name type="scientific">Cherax quadricarinatus</name>
    <name type="common">Australian red claw crayfish</name>
    <dbReference type="NCBI Taxonomy" id="27406"/>
    <lineage>
        <taxon>Eukaryota</taxon>
        <taxon>Metazoa</taxon>
        <taxon>Ecdysozoa</taxon>
        <taxon>Arthropoda</taxon>
        <taxon>Crustacea</taxon>
        <taxon>Multicrustacea</taxon>
        <taxon>Malacostraca</taxon>
        <taxon>Eumalacostraca</taxon>
        <taxon>Eucarida</taxon>
        <taxon>Decapoda</taxon>
        <taxon>Pleocyemata</taxon>
        <taxon>Astacidea</taxon>
        <taxon>Parastacoidea</taxon>
        <taxon>Parastacidae</taxon>
        <taxon>Cherax</taxon>
    </lineage>
</organism>
<evidence type="ECO:0000259" key="2">
    <source>
        <dbReference type="Pfam" id="PF06482"/>
    </source>
</evidence>
<feature type="compositionally biased region" description="Pro residues" evidence="1">
    <location>
        <begin position="83"/>
        <end position="103"/>
    </location>
</feature>
<evidence type="ECO:0000256" key="1">
    <source>
        <dbReference type="SAM" id="MobiDB-lite"/>
    </source>
</evidence>
<feature type="domain" description="Collagenase NC10/endostatin" evidence="2">
    <location>
        <begin position="245"/>
        <end position="283"/>
    </location>
</feature>
<feature type="region of interest" description="Disordered" evidence="1">
    <location>
        <begin position="1"/>
        <end position="128"/>
    </location>
</feature>
<dbReference type="Proteomes" id="UP001445076">
    <property type="component" value="Unassembled WGS sequence"/>
</dbReference>